<dbReference type="AlphaFoldDB" id="A0ABD3NKC2"/>
<dbReference type="Pfam" id="PF22086">
    <property type="entry name" value="DUF6940"/>
    <property type="match status" value="1"/>
</dbReference>
<dbReference type="EMBL" id="JALLAZ020001412">
    <property type="protein sequence ID" value="KAL3775436.1"/>
    <property type="molecule type" value="Genomic_DNA"/>
</dbReference>
<sequence>MIALSPYASFLFEFALIDAPKLGRFAEGGPDRDAFAEHFGDPPPLSLSSSSLSCGGGVCWFENLGCDATLVLPVPLDHVDDATYSHLARFVREASTYLDVLKRKDEDNGGDNKAKM</sequence>
<evidence type="ECO:0000313" key="2">
    <source>
        <dbReference type="Proteomes" id="UP001530315"/>
    </source>
</evidence>
<protein>
    <submittedName>
        <fullName evidence="1">Uncharacterized protein</fullName>
    </submittedName>
</protein>
<organism evidence="1 2">
    <name type="scientific">Stephanodiscus triporus</name>
    <dbReference type="NCBI Taxonomy" id="2934178"/>
    <lineage>
        <taxon>Eukaryota</taxon>
        <taxon>Sar</taxon>
        <taxon>Stramenopiles</taxon>
        <taxon>Ochrophyta</taxon>
        <taxon>Bacillariophyta</taxon>
        <taxon>Coscinodiscophyceae</taxon>
        <taxon>Thalassiosirophycidae</taxon>
        <taxon>Stephanodiscales</taxon>
        <taxon>Stephanodiscaceae</taxon>
        <taxon>Stephanodiscus</taxon>
    </lineage>
</organism>
<proteinExistence type="predicted"/>
<dbReference type="Proteomes" id="UP001530315">
    <property type="component" value="Unassembled WGS sequence"/>
</dbReference>
<reference evidence="1 2" key="1">
    <citation type="submission" date="2024-10" db="EMBL/GenBank/DDBJ databases">
        <title>Updated reference genomes for cyclostephanoid diatoms.</title>
        <authorList>
            <person name="Roberts W.R."/>
            <person name="Alverson A.J."/>
        </authorList>
    </citation>
    <scope>NUCLEOTIDE SEQUENCE [LARGE SCALE GENOMIC DNA]</scope>
    <source>
        <strain evidence="1 2">AJA276-08</strain>
    </source>
</reference>
<keyword evidence="2" id="KW-1185">Reference proteome</keyword>
<accession>A0ABD3NKC2</accession>
<evidence type="ECO:0000313" key="1">
    <source>
        <dbReference type="EMBL" id="KAL3775436.1"/>
    </source>
</evidence>
<name>A0ABD3NKC2_9STRA</name>
<dbReference type="InterPro" id="IPR054220">
    <property type="entry name" value="DUF6940"/>
</dbReference>
<gene>
    <name evidence="1" type="ORF">ACHAW5_007779</name>
</gene>
<comment type="caution">
    <text evidence="1">The sequence shown here is derived from an EMBL/GenBank/DDBJ whole genome shotgun (WGS) entry which is preliminary data.</text>
</comment>